<organism evidence="1">
    <name type="scientific">Anguilla anguilla</name>
    <name type="common">European freshwater eel</name>
    <name type="synonym">Muraena anguilla</name>
    <dbReference type="NCBI Taxonomy" id="7936"/>
    <lineage>
        <taxon>Eukaryota</taxon>
        <taxon>Metazoa</taxon>
        <taxon>Chordata</taxon>
        <taxon>Craniata</taxon>
        <taxon>Vertebrata</taxon>
        <taxon>Euteleostomi</taxon>
        <taxon>Actinopterygii</taxon>
        <taxon>Neopterygii</taxon>
        <taxon>Teleostei</taxon>
        <taxon>Anguilliformes</taxon>
        <taxon>Anguillidae</taxon>
        <taxon>Anguilla</taxon>
    </lineage>
</organism>
<dbReference type="AlphaFoldDB" id="A0A0E9TY09"/>
<proteinExistence type="predicted"/>
<evidence type="ECO:0000313" key="1">
    <source>
        <dbReference type="EMBL" id="JAH58421.1"/>
    </source>
</evidence>
<protein>
    <submittedName>
        <fullName evidence="1">Uncharacterized protein</fullName>
    </submittedName>
</protein>
<reference evidence="1" key="2">
    <citation type="journal article" date="2015" name="Fish Shellfish Immunol.">
        <title>Early steps in the European eel (Anguilla anguilla)-Vibrio vulnificus interaction in the gills: Role of the RtxA13 toxin.</title>
        <authorList>
            <person name="Callol A."/>
            <person name="Pajuelo D."/>
            <person name="Ebbesson L."/>
            <person name="Teles M."/>
            <person name="MacKenzie S."/>
            <person name="Amaro C."/>
        </authorList>
    </citation>
    <scope>NUCLEOTIDE SEQUENCE</scope>
</reference>
<dbReference type="EMBL" id="GBXM01050156">
    <property type="protein sequence ID" value="JAH58421.1"/>
    <property type="molecule type" value="Transcribed_RNA"/>
</dbReference>
<reference evidence="1" key="1">
    <citation type="submission" date="2014-11" db="EMBL/GenBank/DDBJ databases">
        <authorList>
            <person name="Amaro Gonzalez C."/>
        </authorList>
    </citation>
    <scope>NUCLEOTIDE SEQUENCE</scope>
</reference>
<accession>A0A0E9TY09</accession>
<dbReference type="EMBL" id="GBXM01046850">
    <property type="protein sequence ID" value="JAH61727.1"/>
    <property type="molecule type" value="Transcribed_RNA"/>
</dbReference>
<sequence length="35" mass="3823">MRACSLPYQITAKTLPWRLRAEVGAESRNGSAGCE</sequence>
<name>A0A0E9TY09_ANGAN</name>